<evidence type="ECO:0000313" key="12">
    <source>
        <dbReference type="EMBL" id="CAE0455788.1"/>
    </source>
</evidence>
<evidence type="ECO:0000259" key="11">
    <source>
        <dbReference type="Pfam" id="PF22456"/>
    </source>
</evidence>
<evidence type="ECO:0000256" key="2">
    <source>
        <dbReference type="ARBA" id="ARBA00022670"/>
    </source>
</evidence>
<dbReference type="GO" id="GO:0005739">
    <property type="term" value="C:mitochondrion"/>
    <property type="evidence" value="ECO:0007669"/>
    <property type="project" value="TreeGrafter"/>
</dbReference>
<evidence type="ECO:0000256" key="7">
    <source>
        <dbReference type="RuleBase" id="RU004447"/>
    </source>
</evidence>
<organism evidence="12">
    <name type="scientific">Chaetoceros debilis</name>
    <dbReference type="NCBI Taxonomy" id="122233"/>
    <lineage>
        <taxon>Eukaryota</taxon>
        <taxon>Sar</taxon>
        <taxon>Stramenopiles</taxon>
        <taxon>Ochrophyta</taxon>
        <taxon>Bacillariophyta</taxon>
        <taxon>Coscinodiscophyceae</taxon>
        <taxon>Chaetocerotophycidae</taxon>
        <taxon>Chaetocerotales</taxon>
        <taxon>Chaetocerotaceae</taxon>
        <taxon>Chaetoceros</taxon>
    </lineage>
</organism>
<protein>
    <recommendedName>
        <fullName evidence="13">Insulin-degrading enzyme</fullName>
    </recommendedName>
</protein>
<evidence type="ECO:0000256" key="6">
    <source>
        <dbReference type="ARBA" id="ARBA00023049"/>
    </source>
</evidence>
<dbReference type="Gene3D" id="3.30.830.10">
    <property type="entry name" value="Metalloenzyme, LuxS/M16 peptidase-like"/>
    <property type="match status" value="4"/>
</dbReference>
<sequence length="963" mass="109534">MNDIDIETSQQDDRKYKLITLSNKLQCLLISDPTTDKASCAMDVRVGHLSDPQNAEGLAHFLEHLLFMGTKKYPDENDYNVFLSSHGGSSNAFTDMESTNYYFDVSKDFLEGGLDRFAQFFINPLFNEGSTDRELQAVDSEHAKNLQNDAWRSFQLSKSLCRQSHPFSKFGSGNLVTLKEKPAEKGLDIRELLLEFHEKYYSANVMKMVIYGEESLQDLEALATKYLSDIPNSDIDVPQFPGKPFGPEELCKILSIVPVRDGIRSLELQFPMREIDTLYRQKPGRYISHLLGHEGAGSILELLKQKGWANELSAGESRSCSDWSSFSISIELTDLGLDKVDDIVEVVFSYLSLLKEKGVQQWIHDETATVAACQFRFLSKRNPMDYTCSLASAMQIYRHSEHILSGPYLIYEYDPEMISEFLKYFEPKNMILSVTSKSFEGTTTEKEHWYGTEYSISDLTEELCKRWSGATIENQIAEGKLYLPEMNDMIASDFNLQSALDFPLDEPRLLLDSDKCRVWYKPDNVFDMPKVNVMVLLQSSIVSVSVVDSVLSLLWTQIVQEHSNDFTYLASMASLHSAVVNSSRGIELTVSGYNHKAHILLSRMVKAMVGVPEKLELSLFERVKDKVSKQYKNFMFAQPYQHAFYAADLLLESTKWTIEDKMSALDSIEMCDVLDFSRRILGRFHTEMLVHGNVSADEAREMSNIVLEGLESSPPLSSTMPQARIVKLQDTTEYVYRMPEPNIKNTNTSIVSLYQVGPMELAANAVLALLHHLLKEPAFNELRTNEQLGYIVHTSIKTSGDNIKGLLFLIQSDSFDAIHLDTRVEAFLGRLRSKIVAMNQGEFQKNIVAVCQSLREKNKNIGEETSKYWHALTNKSYDFKRLDLIADEVEKVEKNEVLQFFDKFIAVDGPRRKKLSVQVFAEQHMEKFDDPVSDVILLKNVEDLRSADLYGLPKTVELSGFKI</sequence>
<dbReference type="Pfam" id="PF16187">
    <property type="entry name" value="Peptidase_M16_M"/>
    <property type="match status" value="1"/>
</dbReference>
<dbReference type="PANTHER" id="PTHR43690">
    <property type="entry name" value="NARDILYSIN"/>
    <property type="match status" value="1"/>
</dbReference>
<dbReference type="InterPro" id="IPR050626">
    <property type="entry name" value="Peptidase_M16"/>
</dbReference>
<reference evidence="12" key="1">
    <citation type="submission" date="2021-01" db="EMBL/GenBank/DDBJ databases">
        <authorList>
            <person name="Corre E."/>
            <person name="Pelletier E."/>
            <person name="Niang G."/>
            <person name="Scheremetjew M."/>
            <person name="Finn R."/>
            <person name="Kale V."/>
            <person name="Holt S."/>
            <person name="Cochrane G."/>
            <person name="Meng A."/>
            <person name="Brown T."/>
            <person name="Cohen L."/>
        </authorList>
    </citation>
    <scope>NUCLEOTIDE SEQUENCE</scope>
    <source>
        <strain evidence="12">MM31A-1</strain>
    </source>
</reference>
<gene>
    <name evidence="12" type="ORF">CDEB00056_LOCUS629</name>
</gene>
<comment type="similarity">
    <text evidence="1 7">Belongs to the peptidase M16 family.</text>
</comment>
<dbReference type="SUPFAM" id="SSF63411">
    <property type="entry name" value="LuxS/MPP-like metallohydrolase"/>
    <property type="match status" value="4"/>
</dbReference>
<dbReference type="Pfam" id="PF00675">
    <property type="entry name" value="Peptidase_M16"/>
    <property type="match status" value="1"/>
</dbReference>
<dbReference type="AlphaFoldDB" id="A0A7S3PUA9"/>
<dbReference type="Pfam" id="PF22456">
    <property type="entry name" value="PqqF-like_C_4"/>
    <property type="match status" value="1"/>
</dbReference>
<feature type="domain" description="Peptidase M16 N-terminal" evidence="8">
    <location>
        <begin position="28"/>
        <end position="161"/>
    </location>
</feature>
<dbReference type="FunFam" id="3.30.830.10:FF:000004">
    <property type="entry name" value="Putative insulin-degrading enzyme"/>
    <property type="match status" value="1"/>
</dbReference>
<feature type="domain" description="Peptidase M16 C-terminal" evidence="9">
    <location>
        <begin position="190"/>
        <end position="367"/>
    </location>
</feature>
<dbReference type="GO" id="GO:0004222">
    <property type="term" value="F:metalloendopeptidase activity"/>
    <property type="evidence" value="ECO:0007669"/>
    <property type="project" value="InterPro"/>
</dbReference>
<name>A0A7S3PUA9_9STRA</name>
<dbReference type="EMBL" id="HBIO01000877">
    <property type="protein sequence ID" value="CAE0455788.1"/>
    <property type="molecule type" value="Transcribed_RNA"/>
</dbReference>
<keyword evidence="2" id="KW-0645">Protease</keyword>
<evidence type="ECO:0000259" key="9">
    <source>
        <dbReference type="Pfam" id="PF05193"/>
    </source>
</evidence>
<proteinExistence type="inferred from homology"/>
<dbReference type="GO" id="GO:0005829">
    <property type="term" value="C:cytosol"/>
    <property type="evidence" value="ECO:0007669"/>
    <property type="project" value="TreeGrafter"/>
</dbReference>
<evidence type="ECO:0000256" key="5">
    <source>
        <dbReference type="ARBA" id="ARBA00022833"/>
    </source>
</evidence>
<evidence type="ECO:0000256" key="1">
    <source>
        <dbReference type="ARBA" id="ARBA00007261"/>
    </source>
</evidence>
<feature type="domain" description="Peptidase M16 middle/third" evidence="10">
    <location>
        <begin position="375"/>
        <end position="663"/>
    </location>
</feature>
<dbReference type="InterPro" id="IPR032632">
    <property type="entry name" value="Peptidase_M16_M"/>
</dbReference>
<dbReference type="InterPro" id="IPR011249">
    <property type="entry name" value="Metalloenz_LuxS/M16"/>
</dbReference>
<dbReference type="InterPro" id="IPR054734">
    <property type="entry name" value="PqqF-like_C_4"/>
</dbReference>
<feature type="domain" description="Coenzyme PQQ synthesis protein F-like C-terminal lobe" evidence="11">
    <location>
        <begin position="769"/>
        <end position="869"/>
    </location>
</feature>
<dbReference type="Pfam" id="PF05193">
    <property type="entry name" value="Peptidase_M16_C"/>
    <property type="match status" value="1"/>
</dbReference>
<accession>A0A7S3PUA9</accession>
<dbReference type="InterPro" id="IPR011765">
    <property type="entry name" value="Pept_M16_N"/>
</dbReference>
<dbReference type="InterPro" id="IPR001431">
    <property type="entry name" value="Pept_M16_Zn_BS"/>
</dbReference>
<dbReference type="PANTHER" id="PTHR43690:SF18">
    <property type="entry name" value="INSULIN-DEGRADING ENZYME-RELATED"/>
    <property type="match status" value="1"/>
</dbReference>
<keyword evidence="3" id="KW-0479">Metal-binding</keyword>
<dbReference type="PROSITE" id="PS00143">
    <property type="entry name" value="INSULINASE"/>
    <property type="match status" value="1"/>
</dbReference>
<keyword evidence="6" id="KW-0482">Metalloprotease</keyword>
<evidence type="ECO:0000259" key="8">
    <source>
        <dbReference type="Pfam" id="PF00675"/>
    </source>
</evidence>
<dbReference type="GO" id="GO:0051603">
    <property type="term" value="P:proteolysis involved in protein catabolic process"/>
    <property type="evidence" value="ECO:0007669"/>
    <property type="project" value="TreeGrafter"/>
</dbReference>
<dbReference type="FunFam" id="3.30.830.10:FF:000005">
    <property type="entry name" value="nardilysin isoform X1"/>
    <property type="match status" value="1"/>
</dbReference>
<keyword evidence="4" id="KW-0378">Hydrolase</keyword>
<evidence type="ECO:0000259" key="10">
    <source>
        <dbReference type="Pfam" id="PF16187"/>
    </source>
</evidence>
<dbReference type="InterPro" id="IPR007863">
    <property type="entry name" value="Peptidase_M16_C"/>
</dbReference>
<evidence type="ECO:0000256" key="4">
    <source>
        <dbReference type="ARBA" id="ARBA00022801"/>
    </source>
</evidence>
<evidence type="ECO:0008006" key="13">
    <source>
        <dbReference type="Google" id="ProtNLM"/>
    </source>
</evidence>
<dbReference type="GO" id="GO:0046872">
    <property type="term" value="F:metal ion binding"/>
    <property type="evidence" value="ECO:0007669"/>
    <property type="project" value="UniProtKB-KW"/>
</dbReference>
<dbReference type="GO" id="GO:0043171">
    <property type="term" value="P:peptide catabolic process"/>
    <property type="evidence" value="ECO:0007669"/>
    <property type="project" value="TreeGrafter"/>
</dbReference>
<evidence type="ECO:0000256" key="3">
    <source>
        <dbReference type="ARBA" id="ARBA00022723"/>
    </source>
</evidence>
<keyword evidence="5" id="KW-0862">Zinc</keyword>